<reference evidence="3" key="1">
    <citation type="journal article" date="2017" name="Nat. Microbiol.">
        <title>Global analysis of biosynthetic gene clusters reveals vast potential of secondary metabolite production in Penicillium species.</title>
        <authorList>
            <person name="Nielsen J.C."/>
            <person name="Grijseels S."/>
            <person name="Prigent S."/>
            <person name="Ji B."/>
            <person name="Dainat J."/>
            <person name="Nielsen K.F."/>
            <person name="Frisvad J.C."/>
            <person name="Workman M."/>
            <person name="Nielsen J."/>
        </authorList>
    </citation>
    <scope>NUCLEOTIDE SEQUENCE [LARGE SCALE GENOMIC DNA]</scope>
    <source>
        <strain evidence="3">IBT 13039</strain>
    </source>
</reference>
<comment type="caution">
    <text evidence="2">The sequence shown here is derived from an EMBL/GenBank/DDBJ whole genome shotgun (WGS) entry which is preliminary data.</text>
</comment>
<protein>
    <submittedName>
        <fullName evidence="2">Uncharacterized protein</fullName>
    </submittedName>
</protein>
<name>A0A1V6YWR3_PENNA</name>
<keyword evidence="3" id="KW-1185">Reference proteome</keyword>
<dbReference type="EMBL" id="MOOB01000009">
    <property type="protein sequence ID" value="OQE91612.1"/>
    <property type="molecule type" value="Genomic_DNA"/>
</dbReference>
<evidence type="ECO:0000256" key="1">
    <source>
        <dbReference type="SAM" id="MobiDB-lite"/>
    </source>
</evidence>
<evidence type="ECO:0000313" key="2">
    <source>
        <dbReference type="EMBL" id="OQE91612.1"/>
    </source>
</evidence>
<gene>
    <name evidence="2" type="ORF">PENNAL_c0009G04119</name>
</gene>
<proteinExistence type="predicted"/>
<dbReference type="AlphaFoldDB" id="A0A1V6YWR3"/>
<accession>A0A1V6YWR3</accession>
<evidence type="ECO:0000313" key="3">
    <source>
        <dbReference type="Proteomes" id="UP000191691"/>
    </source>
</evidence>
<feature type="region of interest" description="Disordered" evidence="1">
    <location>
        <begin position="214"/>
        <end position="251"/>
    </location>
</feature>
<dbReference type="Proteomes" id="UP000191691">
    <property type="component" value="Unassembled WGS sequence"/>
</dbReference>
<organism evidence="2 3">
    <name type="scientific">Penicillium nalgiovense</name>
    <dbReference type="NCBI Taxonomy" id="60175"/>
    <lineage>
        <taxon>Eukaryota</taxon>
        <taxon>Fungi</taxon>
        <taxon>Dikarya</taxon>
        <taxon>Ascomycota</taxon>
        <taxon>Pezizomycotina</taxon>
        <taxon>Eurotiomycetes</taxon>
        <taxon>Eurotiomycetidae</taxon>
        <taxon>Eurotiales</taxon>
        <taxon>Aspergillaceae</taxon>
        <taxon>Penicillium</taxon>
    </lineage>
</organism>
<feature type="compositionally biased region" description="Basic and acidic residues" evidence="1">
    <location>
        <begin position="240"/>
        <end position="250"/>
    </location>
</feature>
<feature type="compositionally biased region" description="Polar residues" evidence="1">
    <location>
        <begin position="214"/>
        <end position="231"/>
    </location>
</feature>
<sequence>MASTRNLRAYLETALKEPREQVATGHVPMPPVLYLVPQNQAQQRLDTDLLEMTSKILLELGENLVKKQTYNKVATAHQVLQAMVDTANAAQSSIIPGGGLSDLLEVRPPAPIKVRRKVLRENVHQEIIDVLFSHLDLNERACQGLDDMLKQYVEALSRLPTDAYGKNMIFTFYVSEVHRNNIGNEEFPRYEDVQSVSLHTLRMPTEVYHELVTKNKNPSKTSSGNATSPEDQSSKHASKKANERPTHSNEQRTSFLDVIWNVFGPQENTADNEDPEPPDEVTIEAEYRIISTSLKPKKFRKSRDEIDETMRRVMNVGMKEYAERATKVI</sequence>
<dbReference type="OMA" id="MLNTIRM"/>